<name>A0A6G0Q0U5_9STRA</name>
<sequence>QGGRVRTRWWHSKSWRPARLWIEYPPSFSPLFAFRIALLLARYRMRLEEPGELKVHPEEELHLYTDELFVQDERQVMNGWYMPYRIPAE</sequence>
<feature type="non-terminal residue" evidence="1">
    <location>
        <position position="1"/>
    </location>
</feature>
<dbReference type="Proteomes" id="UP000486351">
    <property type="component" value="Unassembled WGS sequence"/>
</dbReference>
<organism evidence="1 2">
    <name type="scientific">Phytophthora fragariae</name>
    <dbReference type="NCBI Taxonomy" id="53985"/>
    <lineage>
        <taxon>Eukaryota</taxon>
        <taxon>Sar</taxon>
        <taxon>Stramenopiles</taxon>
        <taxon>Oomycota</taxon>
        <taxon>Peronosporomycetes</taxon>
        <taxon>Peronosporales</taxon>
        <taxon>Peronosporaceae</taxon>
        <taxon>Phytophthora</taxon>
    </lineage>
</organism>
<comment type="caution">
    <text evidence="1">The sequence shown here is derived from an EMBL/GenBank/DDBJ whole genome shotgun (WGS) entry which is preliminary data.</text>
</comment>
<evidence type="ECO:0000313" key="2">
    <source>
        <dbReference type="Proteomes" id="UP000486351"/>
    </source>
</evidence>
<proteinExistence type="predicted"/>
<evidence type="ECO:0000313" key="1">
    <source>
        <dbReference type="EMBL" id="KAE9263775.1"/>
    </source>
</evidence>
<reference evidence="1 2" key="1">
    <citation type="submission" date="2018-09" db="EMBL/GenBank/DDBJ databases">
        <title>Genomic investigation of the strawberry pathogen Phytophthora fragariae indicates pathogenicity is determined by transcriptional variation in three key races.</title>
        <authorList>
            <person name="Adams T.M."/>
            <person name="Armitage A.D."/>
            <person name="Sobczyk M.K."/>
            <person name="Bates H.J."/>
            <person name="Dunwell J.M."/>
            <person name="Nellist C.F."/>
            <person name="Harrison R.J."/>
        </authorList>
    </citation>
    <scope>NUCLEOTIDE SEQUENCE [LARGE SCALE GENOMIC DNA]</scope>
    <source>
        <strain evidence="1 2">NOV-77</strain>
    </source>
</reference>
<dbReference type="EMBL" id="QXFY01008648">
    <property type="protein sequence ID" value="KAE9263775.1"/>
    <property type="molecule type" value="Genomic_DNA"/>
</dbReference>
<gene>
    <name evidence="1" type="ORF">PF008_g32280</name>
</gene>
<protein>
    <submittedName>
        <fullName evidence="1">Uncharacterized protein</fullName>
    </submittedName>
</protein>
<accession>A0A6G0Q0U5</accession>
<dbReference type="AlphaFoldDB" id="A0A6G0Q0U5"/>